<proteinExistence type="predicted"/>
<dbReference type="EMBL" id="MFBA01000025">
    <property type="protein sequence ID" value="OGD85496.1"/>
    <property type="molecule type" value="Genomic_DNA"/>
</dbReference>
<name>A0A1F5G0V6_9BACT</name>
<protein>
    <recommendedName>
        <fullName evidence="3">SprT-like domain-containing protein</fullName>
    </recommendedName>
</protein>
<evidence type="ECO:0008006" key="3">
    <source>
        <dbReference type="Google" id="ProtNLM"/>
    </source>
</evidence>
<reference evidence="1 2" key="1">
    <citation type="journal article" date="2016" name="Nat. Commun.">
        <title>Thousands of microbial genomes shed light on interconnected biogeochemical processes in an aquifer system.</title>
        <authorList>
            <person name="Anantharaman K."/>
            <person name="Brown C.T."/>
            <person name="Hug L.A."/>
            <person name="Sharon I."/>
            <person name="Castelle C.J."/>
            <person name="Probst A.J."/>
            <person name="Thomas B.C."/>
            <person name="Singh A."/>
            <person name="Wilkins M.J."/>
            <person name="Karaoz U."/>
            <person name="Brodie E.L."/>
            <person name="Williams K.H."/>
            <person name="Hubbard S.S."/>
            <person name="Banfield J.F."/>
        </authorList>
    </citation>
    <scope>NUCLEOTIDE SEQUENCE [LARGE SCALE GENOMIC DNA]</scope>
</reference>
<dbReference type="AlphaFoldDB" id="A0A1F5G0V6"/>
<dbReference type="Proteomes" id="UP000177069">
    <property type="component" value="Unassembled WGS sequence"/>
</dbReference>
<evidence type="ECO:0000313" key="2">
    <source>
        <dbReference type="Proteomes" id="UP000177069"/>
    </source>
</evidence>
<comment type="caution">
    <text evidence="1">The sequence shown here is derived from an EMBL/GenBank/DDBJ whole genome shotgun (WGS) entry which is preliminary data.</text>
</comment>
<gene>
    <name evidence="1" type="ORF">A2696_01105</name>
</gene>
<evidence type="ECO:0000313" key="1">
    <source>
        <dbReference type="EMBL" id="OGD85496.1"/>
    </source>
</evidence>
<organism evidence="1 2">
    <name type="scientific">Candidatus Curtissbacteria bacterium RIFCSPHIGHO2_01_FULL_41_13</name>
    <dbReference type="NCBI Taxonomy" id="1797745"/>
    <lineage>
        <taxon>Bacteria</taxon>
        <taxon>Candidatus Curtissiibacteriota</taxon>
    </lineage>
</organism>
<sequence length="159" mass="18484">MRSETWLADQLDFLLSKYFSNIKLSNPVEIKWGKEAKFRFGSIRLYPKSTKGTGGTKGIRRIIRRVSFDKEPKKSIITITSMFKSPKVPIKVVEYTICHELCHYAHGFSSSNKRLFRHPHHGGVVNQELTERGAGDLIGAFKKWLKEYRKMILQKRTRV</sequence>
<accession>A0A1F5G0V6</accession>